<dbReference type="Proteomes" id="UP000290809">
    <property type="component" value="Unassembled WGS sequence"/>
</dbReference>
<dbReference type="CDD" id="cd12259">
    <property type="entry name" value="RRM_SRSF11_SREK1"/>
    <property type="match status" value="1"/>
</dbReference>
<dbReference type="SUPFAM" id="SSF54928">
    <property type="entry name" value="RNA-binding domain, RBD"/>
    <property type="match status" value="2"/>
</dbReference>
<dbReference type="STRING" id="6184.A0A430QKV4"/>
<feature type="compositionally biased region" description="Basic residues" evidence="2">
    <location>
        <begin position="361"/>
        <end position="390"/>
    </location>
</feature>
<keyword evidence="5" id="KW-1185">Reference proteome</keyword>
<evidence type="ECO:0000256" key="2">
    <source>
        <dbReference type="SAM" id="MobiDB-lite"/>
    </source>
</evidence>
<dbReference type="InterPro" id="IPR000504">
    <property type="entry name" value="RRM_dom"/>
</dbReference>
<gene>
    <name evidence="4" type="ORF">DC041_0000938</name>
</gene>
<sequence>MSVNRKNRIVQVTNVSPSATSEQLRTLFGHVGVLEEVVVYPPDDKEELASKVCYIRYQEPINAEVALHLNNTVFLDRALIVLPLSGDRDAIPDEKYANLVRAPPNTAAGVLPRTADWPLDVISMVVGRPGEQVIHTMEPRLSSLAFPLYPPLPATTDGSRIEEIRRTILVTNLDPKTTGDQVLEFFNKHAEVRCVRMAGTDFDRAAYVEFTQQPSIIKAFGLMGATLNGRQIMVQHSNCAIIKPANNVAMLDETSKRSVTNEQASSVGGHIIYDVFSCAQGSKHSDRRRSRSRSRARRSRSRRRSTSRRYRSRSRDRRRSHSRHSRDRRRSPTQSRSRSRGHRHRTRSRSKDYRRSDHTRSRSHNRKKHRHSRSHSSRRYSRSRSKGHRSDHRDRQNRNTRERDRTRDRDRDREKIREREREKERERNRGPDRRDREKYRHCERESDDRRDCKPKKHRDVPAKQSHSNGSVRQEKREKNSEINNRPSSILDEVPSSKKNKHTDSISSCSDIEDENSKICPADSMENGKTQSDDDTQSSNEQPPKPTVVGVKLAGPEDMDHLSPENVQSELPLISHISPESDSSGEAMDTEA</sequence>
<dbReference type="CDD" id="cd12260">
    <property type="entry name" value="RRM2_SREK1"/>
    <property type="match status" value="1"/>
</dbReference>
<feature type="compositionally biased region" description="Basic and acidic residues" evidence="2">
    <location>
        <begin position="349"/>
        <end position="360"/>
    </location>
</feature>
<comment type="caution">
    <text evidence="4">The sequence shown here is derived from an EMBL/GenBank/DDBJ whole genome shotgun (WGS) entry which is preliminary data.</text>
</comment>
<evidence type="ECO:0000259" key="3">
    <source>
        <dbReference type="PROSITE" id="PS50102"/>
    </source>
</evidence>
<dbReference type="GO" id="GO:0005654">
    <property type="term" value="C:nucleoplasm"/>
    <property type="evidence" value="ECO:0007669"/>
    <property type="project" value="TreeGrafter"/>
</dbReference>
<name>A0A430QKV4_SCHBO</name>
<feature type="compositionally biased region" description="Basic residues" evidence="2">
    <location>
        <begin position="285"/>
        <end position="348"/>
    </location>
</feature>
<evidence type="ECO:0000313" key="5">
    <source>
        <dbReference type="Proteomes" id="UP000290809"/>
    </source>
</evidence>
<feature type="region of interest" description="Disordered" evidence="2">
    <location>
        <begin position="280"/>
        <end position="591"/>
    </location>
</feature>
<keyword evidence="1" id="KW-0694">RNA-binding</keyword>
<dbReference type="InterPro" id="IPR035979">
    <property type="entry name" value="RBD_domain_sf"/>
</dbReference>
<accession>A0A430QKV4</accession>
<dbReference type="SMART" id="SM00360">
    <property type="entry name" value="RRM"/>
    <property type="match status" value="2"/>
</dbReference>
<feature type="compositionally biased region" description="Basic and acidic residues" evidence="2">
    <location>
        <begin position="391"/>
        <end position="451"/>
    </location>
</feature>
<dbReference type="PANTHER" id="PTHR32343:SF22">
    <property type="entry name" value="LD29830P"/>
    <property type="match status" value="1"/>
</dbReference>
<reference evidence="4 5" key="1">
    <citation type="journal article" date="2019" name="PLoS Pathog.">
        <title>Genome sequence of the bovine parasite Schistosoma bovis Tanzania.</title>
        <authorList>
            <person name="Oey H."/>
            <person name="Zakrzewski M."/>
            <person name="Gobert G."/>
            <person name="Gravermann K."/>
            <person name="Stoye J."/>
            <person name="Jones M."/>
            <person name="Mcmanus D."/>
            <person name="Krause L."/>
        </authorList>
    </citation>
    <scope>NUCLEOTIDE SEQUENCE [LARGE SCALE GENOMIC DNA]</scope>
    <source>
        <strain evidence="4 5">TAN1997</strain>
    </source>
</reference>
<dbReference type="Gene3D" id="3.30.70.330">
    <property type="match status" value="2"/>
</dbReference>
<feature type="domain" description="RRM" evidence="3">
    <location>
        <begin position="166"/>
        <end position="239"/>
    </location>
</feature>
<dbReference type="InterPro" id="IPR034192">
    <property type="entry name" value="SREK1_RRM2"/>
</dbReference>
<dbReference type="InterPro" id="IPR012677">
    <property type="entry name" value="Nucleotide-bd_a/b_plait_sf"/>
</dbReference>
<organism evidence="4 5">
    <name type="scientific">Schistosoma bovis</name>
    <name type="common">Blood fluke</name>
    <dbReference type="NCBI Taxonomy" id="6184"/>
    <lineage>
        <taxon>Eukaryota</taxon>
        <taxon>Metazoa</taxon>
        <taxon>Spiralia</taxon>
        <taxon>Lophotrochozoa</taxon>
        <taxon>Platyhelminthes</taxon>
        <taxon>Trematoda</taxon>
        <taxon>Digenea</taxon>
        <taxon>Strigeidida</taxon>
        <taxon>Schistosomatoidea</taxon>
        <taxon>Schistosomatidae</taxon>
        <taxon>Schistosoma</taxon>
    </lineage>
</organism>
<dbReference type="PROSITE" id="PS50102">
    <property type="entry name" value="RRM"/>
    <property type="match status" value="2"/>
</dbReference>
<evidence type="ECO:0000256" key="1">
    <source>
        <dbReference type="PROSITE-ProRule" id="PRU00176"/>
    </source>
</evidence>
<protein>
    <submittedName>
        <fullName evidence="4">Splicing factor, arginine/serine-rich 12</fullName>
    </submittedName>
</protein>
<dbReference type="PANTHER" id="PTHR32343">
    <property type="entry name" value="SERINE/ARGININE-RICH SPLICING FACTOR"/>
    <property type="match status" value="1"/>
</dbReference>
<dbReference type="GO" id="GO:0003723">
    <property type="term" value="F:RNA binding"/>
    <property type="evidence" value="ECO:0007669"/>
    <property type="project" value="UniProtKB-UniRule"/>
</dbReference>
<proteinExistence type="predicted"/>
<evidence type="ECO:0000313" key="4">
    <source>
        <dbReference type="EMBL" id="RTG88333.1"/>
    </source>
</evidence>
<feature type="domain" description="RRM" evidence="3">
    <location>
        <begin position="8"/>
        <end position="81"/>
    </location>
</feature>
<dbReference type="Pfam" id="PF00076">
    <property type="entry name" value="RRM_1"/>
    <property type="match status" value="2"/>
</dbReference>
<dbReference type="EMBL" id="QMKO01001589">
    <property type="protein sequence ID" value="RTG88333.1"/>
    <property type="molecule type" value="Genomic_DNA"/>
</dbReference>
<dbReference type="AlphaFoldDB" id="A0A430QKV4"/>